<feature type="compositionally biased region" description="Polar residues" evidence="4">
    <location>
        <begin position="324"/>
        <end position="333"/>
    </location>
</feature>
<evidence type="ECO:0000256" key="2">
    <source>
        <dbReference type="ARBA" id="ARBA00007331"/>
    </source>
</evidence>
<dbReference type="Pfam" id="PF01876">
    <property type="entry name" value="RNase_P_p30"/>
    <property type="match status" value="1"/>
</dbReference>
<dbReference type="GO" id="GO:0005655">
    <property type="term" value="C:nucleolar ribonuclease P complex"/>
    <property type="evidence" value="ECO:0007669"/>
    <property type="project" value="TreeGrafter"/>
</dbReference>
<organism evidence="5 6">
    <name type="scientific">Passalora fulva</name>
    <name type="common">Tomato leaf mold</name>
    <name type="synonym">Cladosporium fulvum</name>
    <dbReference type="NCBI Taxonomy" id="5499"/>
    <lineage>
        <taxon>Eukaryota</taxon>
        <taxon>Fungi</taxon>
        <taxon>Dikarya</taxon>
        <taxon>Ascomycota</taxon>
        <taxon>Pezizomycotina</taxon>
        <taxon>Dothideomycetes</taxon>
        <taxon>Dothideomycetidae</taxon>
        <taxon>Mycosphaerellales</taxon>
        <taxon>Mycosphaerellaceae</taxon>
        <taxon>Fulvia</taxon>
    </lineage>
</organism>
<dbReference type="GeneID" id="71988109"/>
<evidence type="ECO:0000313" key="5">
    <source>
        <dbReference type="EMBL" id="UJO15126.1"/>
    </source>
</evidence>
<reference evidence="5" key="2">
    <citation type="journal article" date="2022" name="Microb. Genom.">
        <title>A chromosome-scale genome assembly of the tomato pathogen Cladosporium fulvum reveals a compartmentalized genome architecture and the presence of a dispensable chromosome.</title>
        <authorList>
            <person name="Zaccaron A.Z."/>
            <person name="Chen L.H."/>
            <person name="Samaras A."/>
            <person name="Stergiopoulos I."/>
        </authorList>
    </citation>
    <scope>NUCLEOTIDE SEQUENCE</scope>
    <source>
        <strain evidence="5">Race5_Kim</strain>
    </source>
</reference>
<dbReference type="KEGG" id="ffu:CLAFUR5_08231"/>
<reference evidence="5" key="1">
    <citation type="submission" date="2021-12" db="EMBL/GenBank/DDBJ databases">
        <authorList>
            <person name="Zaccaron A."/>
            <person name="Stergiopoulos I."/>
        </authorList>
    </citation>
    <scope>NUCLEOTIDE SEQUENCE</scope>
    <source>
        <strain evidence="5">Race5_Kim</strain>
    </source>
</reference>
<dbReference type="PANTHER" id="PTHR13031:SF0">
    <property type="entry name" value="RIBONUCLEASE P PROTEIN SUBUNIT P30"/>
    <property type="match status" value="1"/>
</dbReference>
<dbReference type="PANTHER" id="PTHR13031">
    <property type="entry name" value="RIBONUCLEASE P SUBUNIT P30"/>
    <property type="match status" value="1"/>
</dbReference>
<accession>A0A9Q8LCQ7</accession>
<protein>
    <submittedName>
        <fullName evidence="5">Ribonuclease P protein subunit 3</fullName>
    </submittedName>
</protein>
<keyword evidence="6" id="KW-1185">Reference proteome</keyword>
<name>A0A9Q8LCQ7_PASFU</name>
<keyword evidence="3" id="KW-0819">tRNA processing</keyword>
<evidence type="ECO:0000256" key="4">
    <source>
        <dbReference type="SAM" id="MobiDB-lite"/>
    </source>
</evidence>
<dbReference type="Proteomes" id="UP000756132">
    <property type="component" value="Chromosome 3"/>
</dbReference>
<feature type="compositionally biased region" description="Low complexity" evidence="4">
    <location>
        <begin position="268"/>
        <end position="278"/>
    </location>
</feature>
<dbReference type="AlphaFoldDB" id="A0A9Q8LCQ7"/>
<dbReference type="InterPro" id="IPR016195">
    <property type="entry name" value="Pol/histidinol_Pase-like"/>
</dbReference>
<evidence type="ECO:0000256" key="1">
    <source>
        <dbReference type="ARBA" id="ARBA00004123"/>
    </source>
</evidence>
<gene>
    <name evidence="5" type="ORF">CLAFUR5_08231</name>
</gene>
<feature type="region of interest" description="Disordered" evidence="4">
    <location>
        <begin position="256"/>
        <end position="333"/>
    </location>
</feature>
<dbReference type="GO" id="GO:0003723">
    <property type="term" value="F:RNA binding"/>
    <property type="evidence" value="ECO:0007669"/>
    <property type="project" value="TreeGrafter"/>
</dbReference>
<sequence length="333" mass="36339">MSSFHDLNIPYTPSDQNLSRTLAFAHELGYNVVALNHTITGRLPTDTKCAIPDPLPQKDVPAKLTVLRRLTLTLTESGYQNARLTALSAPYDVLALRPTDERTLQLACSSLDCDIISLDLTHRMNFFFKFKMLSEGIKAGKTIEICYTQGLLGDAQARRNLISNATQLIRATRGRGMILSSETKVGAVGLRGPWDVINLAAVWGLGQERGFEGLSKECRSVVVTAKLKRTGYRGVVDVVYGGEKPVRVEKEVVIGSGKGKQKQEKAQKQAQAQSQQQGQKRKAEEEAGKDDEAAVNEDGVEKPISKREAKRRATKARSEALATSGASSAAENK</sequence>
<dbReference type="Gene3D" id="3.20.20.140">
    <property type="entry name" value="Metal-dependent hydrolases"/>
    <property type="match status" value="1"/>
</dbReference>
<dbReference type="GO" id="GO:0008033">
    <property type="term" value="P:tRNA processing"/>
    <property type="evidence" value="ECO:0007669"/>
    <property type="project" value="UniProtKB-KW"/>
</dbReference>
<comment type="subcellular location">
    <subcellularLocation>
        <location evidence="1">Nucleus</location>
    </subcellularLocation>
</comment>
<dbReference type="EMBL" id="CP090165">
    <property type="protein sequence ID" value="UJO15126.1"/>
    <property type="molecule type" value="Genomic_DNA"/>
</dbReference>
<dbReference type="RefSeq" id="XP_047759492.1">
    <property type="nucleotide sequence ID" value="XM_047907379.1"/>
</dbReference>
<feature type="compositionally biased region" description="Basic and acidic residues" evidence="4">
    <location>
        <begin position="281"/>
        <end position="292"/>
    </location>
</feature>
<comment type="similarity">
    <text evidence="2">Belongs to the eukaryotic/archaeal RNase P protein component 3 family.</text>
</comment>
<proteinExistence type="inferred from homology"/>
<dbReference type="OMA" id="CYGPGIT"/>
<evidence type="ECO:0000313" key="6">
    <source>
        <dbReference type="Proteomes" id="UP000756132"/>
    </source>
</evidence>
<dbReference type="SUPFAM" id="SSF89550">
    <property type="entry name" value="PHP domain-like"/>
    <property type="match status" value="1"/>
</dbReference>
<dbReference type="OrthoDB" id="17948at2759"/>
<dbReference type="InterPro" id="IPR002738">
    <property type="entry name" value="RNase_P_p30"/>
</dbReference>
<evidence type="ECO:0000256" key="3">
    <source>
        <dbReference type="ARBA" id="ARBA00022694"/>
    </source>
</evidence>